<dbReference type="SUPFAM" id="SSF88659">
    <property type="entry name" value="Sigma3 and sigma4 domains of RNA polymerase sigma factors"/>
    <property type="match status" value="1"/>
</dbReference>
<keyword evidence="2" id="KW-1185">Reference proteome</keyword>
<dbReference type="AlphaFoldDB" id="A0AB34AFL0"/>
<sequence length="113" mass="13487">MMYDKKTVKKFILNYHKTMNKSNECYEDTTVDDFFSVDDQAESHEIDNSNIEESIFYNEIEILIEKVATDKEFYMFWLLAEGKTYKEVGRIFEVSDKRVQQVFDRVLDKVVEG</sequence>
<comment type="caution">
    <text evidence="1">The sequence shown here is derived from an EMBL/GenBank/DDBJ whole genome shotgun (WGS) entry which is preliminary data.</text>
</comment>
<gene>
    <name evidence="1" type="ORF">SCO02_03100</name>
</gene>
<dbReference type="Proteomes" id="UP000321839">
    <property type="component" value="Unassembled WGS sequence"/>
</dbReference>
<accession>A0AB34AFL0</accession>
<protein>
    <recommendedName>
        <fullName evidence="3">RNA polymerase subunit sigma-70</fullName>
    </recommendedName>
</protein>
<proteinExistence type="predicted"/>
<reference evidence="1 2" key="1">
    <citation type="submission" date="2019-07" db="EMBL/GenBank/DDBJ databases">
        <title>Whole genome shotgun sequence of Staphylococcus cohnii subsp. urealyticus NBRC 109766.</title>
        <authorList>
            <person name="Hosoyama A."/>
            <person name="Uohara A."/>
            <person name="Ohji S."/>
            <person name="Ichikawa N."/>
        </authorList>
    </citation>
    <scope>NUCLEOTIDE SEQUENCE [LARGE SCALE GENOMIC DNA]</scope>
    <source>
        <strain evidence="1 2">NBRC 109766</strain>
    </source>
</reference>
<organism evidence="1 2">
    <name type="scientific">Staphylococcus ureilyticus</name>
    <name type="common">Staphylococcus cohnii subsp. urealyticus</name>
    <dbReference type="NCBI Taxonomy" id="94138"/>
    <lineage>
        <taxon>Bacteria</taxon>
        <taxon>Bacillati</taxon>
        <taxon>Bacillota</taxon>
        <taxon>Bacilli</taxon>
        <taxon>Bacillales</taxon>
        <taxon>Staphylococcaceae</taxon>
        <taxon>Staphylococcus</taxon>
        <taxon>Staphylococcus cohnii species complex</taxon>
    </lineage>
</organism>
<name>A0AB34AFL0_STAUR</name>
<evidence type="ECO:0008006" key="3">
    <source>
        <dbReference type="Google" id="ProtNLM"/>
    </source>
</evidence>
<evidence type="ECO:0000313" key="2">
    <source>
        <dbReference type="Proteomes" id="UP000321839"/>
    </source>
</evidence>
<evidence type="ECO:0000313" key="1">
    <source>
        <dbReference type="EMBL" id="GEQ01869.1"/>
    </source>
</evidence>
<dbReference type="EMBL" id="BKAW01000003">
    <property type="protein sequence ID" value="GEQ01869.1"/>
    <property type="molecule type" value="Genomic_DNA"/>
</dbReference>
<dbReference type="InterPro" id="IPR013324">
    <property type="entry name" value="RNA_pol_sigma_r3/r4-like"/>
</dbReference>